<evidence type="ECO:0000313" key="3">
    <source>
        <dbReference type="Proteomes" id="UP000474676"/>
    </source>
</evidence>
<feature type="domain" description="HTH-like" evidence="1">
    <location>
        <begin position="2"/>
        <end position="51"/>
    </location>
</feature>
<organism evidence="2 3">
    <name type="scientific">Hornefia butyriciproducens</name>
    <dbReference type="NCBI Taxonomy" id="2652293"/>
    <lineage>
        <taxon>Bacteria</taxon>
        <taxon>Bacillati</taxon>
        <taxon>Bacillota</taxon>
        <taxon>Clostridia</taxon>
        <taxon>Peptostreptococcales</taxon>
        <taxon>Anaerovoracaceae</taxon>
        <taxon>Hornefia</taxon>
    </lineage>
</organism>
<evidence type="ECO:0000313" key="2">
    <source>
        <dbReference type="EMBL" id="MST51070.1"/>
    </source>
</evidence>
<reference evidence="2 3" key="1">
    <citation type="submission" date="2019-08" db="EMBL/GenBank/DDBJ databases">
        <title>In-depth cultivation of the pig gut microbiome towards novel bacterial diversity and tailored functional studies.</title>
        <authorList>
            <person name="Wylensek D."/>
            <person name="Hitch T.C.A."/>
            <person name="Clavel T."/>
        </authorList>
    </citation>
    <scope>NUCLEOTIDE SEQUENCE [LARGE SCALE GENOMIC DNA]</scope>
    <source>
        <strain evidence="2 3">WCA-MUC-591-APC-3H</strain>
    </source>
</reference>
<dbReference type="EMBL" id="VUMZ01000001">
    <property type="protein sequence ID" value="MST51070.1"/>
    <property type="molecule type" value="Genomic_DNA"/>
</dbReference>
<proteinExistence type="predicted"/>
<evidence type="ECO:0000259" key="1">
    <source>
        <dbReference type="Pfam" id="PF13276"/>
    </source>
</evidence>
<dbReference type="Pfam" id="PF13276">
    <property type="entry name" value="HTH_21"/>
    <property type="match status" value="1"/>
</dbReference>
<protein>
    <submittedName>
        <fullName evidence="2">Transposase</fullName>
    </submittedName>
</protein>
<dbReference type="InterPro" id="IPR025948">
    <property type="entry name" value="HTH-like_dom"/>
</dbReference>
<gene>
    <name evidence="2" type="ORF">FYJ64_01835</name>
</gene>
<dbReference type="AlphaFoldDB" id="A0A6L5Y2R9"/>
<sequence>MAEIDKIHTKHPYMSQRKIVKKLRDKGYDVSRKLVRSYMQEMGIYPIYPKPNLSKRNFKEGVLPYLLRNMHIYMPNLQFVTLTSKSQSRPTVIQITNSTLCYLNSLLDHPKQDFPCRVFSNTRCIHFPTLQVRQAPSQIYGQSHSVRTQL</sequence>
<dbReference type="Proteomes" id="UP000474676">
    <property type="component" value="Unassembled WGS sequence"/>
</dbReference>
<accession>A0A6L5Y2R9</accession>
<comment type="caution">
    <text evidence="2">The sequence shown here is derived from an EMBL/GenBank/DDBJ whole genome shotgun (WGS) entry which is preliminary data.</text>
</comment>
<keyword evidence="3" id="KW-1185">Reference proteome</keyword>
<name>A0A6L5Y2R9_9FIRM</name>